<dbReference type="InterPro" id="IPR052408">
    <property type="entry name" value="Exonuclease_MUT-7-like"/>
</dbReference>
<name>A0AAD7UNK8_9STRA</name>
<dbReference type="PANTHER" id="PTHR47765:SF2">
    <property type="entry name" value="EXONUCLEASE MUT-7 HOMOLOG"/>
    <property type="match status" value="1"/>
</dbReference>
<dbReference type="AlphaFoldDB" id="A0AAD7UNK8"/>
<evidence type="ECO:0000313" key="3">
    <source>
        <dbReference type="Proteomes" id="UP001230188"/>
    </source>
</evidence>
<dbReference type="Pfam" id="PF01612">
    <property type="entry name" value="DNA_pol_A_exo1"/>
    <property type="match status" value="1"/>
</dbReference>
<evidence type="ECO:0000313" key="2">
    <source>
        <dbReference type="EMBL" id="KAJ8613616.1"/>
    </source>
</evidence>
<evidence type="ECO:0000259" key="1">
    <source>
        <dbReference type="Pfam" id="PF01612"/>
    </source>
</evidence>
<dbReference type="SUPFAM" id="SSF53098">
    <property type="entry name" value="Ribonuclease H-like"/>
    <property type="match status" value="1"/>
</dbReference>
<dbReference type="GO" id="GO:0003676">
    <property type="term" value="F:nucleic acid binding"/>
    <property type="evidence" value="ECO:0007669"/>
    <property type="project" value="InterPro"/>
</dbReference>
<accession>A0AAD7UNK8</accession>
<feature type="domain" description="3'-5' exonuclease" evidence="1">
    <location>
        <begin position="352"/>
        <end position="529"/>
    </location>
</feature>
<dbReference type="PANTHER" id="PTHR47765">
    <property type="entry name" value="3'-5' EXONUCLEASE DOMAIN-CONTAINING PROTEIN"/>
    <property type="match status" value="1"/>
</dbReference>
<dbReference type="EMBL" id="JAQMWT010000027">
    <property type="protein sequence ID" value="KAJ8613616.1"/>
    <property type="molecule type" value="Genomic_DNA"/>
</dbReference>
<comment type="caution">
    <text evidence="2">The sequence shown here is derived from an EMBL/GenBank/DDBJ whole genome shotgun (WGS) entry which is preliminary data.</text>
</comment>
<sequence>MVAAFGVWGQVAVAAARGIDEETVARAALGLRSVAGAVRELRGGGPLPPDHESKNECTMLASGAAVAMGELELARGAGWPRLREITLEAWRLEGAAASVAAATCVAGAARPELREAASVVSQLAQPEAGIGARALAAGLAHGADLRCAAMLAKQLPAAAALDDELSVVARSAFGRSTPETLSAASALVAHLKPWTPEFRATEVVERCVARDLWDLAADVAVDDRDAAEVLVARAMAARRFRQADAYATRLLGGAVPARLAHARSTITKLCAKRQYALVERVVSGVDSLDDSIASEAARDHAITELRRHDPWLARRLSRLWGRDDDVEEVERTEYLRWTDAFSRDDVPELVGDPAAVAPAIAELRGVVGFDTEWGADGRPAVLQFASEDAAVILDLVSLGASEKGRAALRDHVAPLFYLDHRSLDDVLVVVGFAVHHDLRRLSTLFPPTDKPATAVLDVQRLVVRAHPAHPVLGRTKTPPGLATVAAHLLGKPLDKAEQCSAWDRRPLSLPQRTYAVLDAWACVAIYTRLCENKNPPPFSSSSSIIGS</sequence>
<dbReference type="Gene3D" id="3.30.420.10">
    <property type="entry name" value="Ribonuclease H-like superfamily/Ribonuclease H"/>
    <property type="match status" value="1"/>
</dbReference>
<gene>
    <name evidence="2" type="ORF">CTAYLR_006165</name>
</gene>
<keyword evidence="3" id="KW-1185">Reference proteome</keyword>
<reference evidence="2" key="1">
    <citation type="submission" date="2023-01" db="EMBL/GenBank/DDBJ databases">
        <title>Metagenome sequencing of chrysophaentin producing Chrysophaeum taylorii.</title>
        <authorList>
            <person name="Davison J."/>
            <person name="Bewley C."/>
        </authorList>
    </citation>
    <scope>NUCLEOTIDE SEQUENCE</scope>
    <source>
        <strain evidence="2">NIES-1699</strain>
    </source>
</reference>
<dbReference type="GO" id="GO:0006139">
    <property type="term" value="P:nucleobase-containing compound metabolic process"/>
    <property type="evidence" value="ECO:0007669"/>
    <property type="project" value="InterPro"/>
</dbReference>
<dbReference type="InterPro" id="IPR036397">
    <property type="entry name" value="RNaseH_sf"/>
</dbReference>
<proteinExistence type="predicted"/>
<dbReference type="Proteomes" id="UP001230188">
    <property type="component" value="Unassembled WGS sequence"/>
</dbReference>
<dbReference type="InterPro" id="IPR012337">
    <property type="entry name" value="RNaseH-like_sf"/>
</dbReference>
<dbReference type="GO" id="GO:0008408">
    <property type="term" value="F:3'-5' exonuclease activity"/>
    <property type="evidence" value="ECO:0007669"/>
    <property type="project" value="InterPro"/>
</dbReference>
<organism evidence="2 3">
    <name type="scientific">Chrysophaeum taylorii</name>
    <dbReference type="NCBI Taxonomy" id="2483200"/>
    <lineage>
        <taxon>Eukaryota</taxon>
        <taxon>Sar</taxon>
        <taxon>Stramenopiles</taxon>
        <taxon>Ochrophyta</taxon>
        <taxon>Pelagophyceae</taxon>
        <taxon>Pelagomonadales</taxon>
        <taxon>Pelagomonadaceae</taxon>
        <taxon>Chrysophaeum</taxon>
    </lineage>
</organism>
<protein>
    <recommendedName>
        <fullName evidence="1">3'-5' exonuclease domain-containing protein</fullName>
    </recommendedName>
</protein>
<dbReference type="InterPro" id="IPR002562">
    <property type="entry name" value="3'-5'_exonuclease_dom"/>
</dbReference>